<dbReference type="Proteomes" id="UP000247810">
    <property type="component" value="Unassembled WGS sequence"/>
</dbReference>
<proteinExistence type="predicted"/>
<sequence>MVITVIKPILLGQMVSLEVKAESEREWDEKLHRAMDELVHGGTGCDSYFVDKVTGKNWFVYPWNSFHMWIAMHWNIMKDWEYQRWA</sequence>
<protein>
    <submittedName>
        <fullName evidence="1">Uncharacterized protein</fullName>
    </submittedName>
</protein>
<evidence type="ECO:0000313" key="2">
    <source>
        <dbReference type="Proteomes" id="UP000247810"/>
    </source>
</evidence>
<name>A0A319DR22_9EURO</name>
<dbReference type="STRING" id="1448320.A0A319DR22"/>
<gene>
    <name evidence="1" type="ORF">BO71DRAFT_367636</name>
</gene>
<dbReference type="VEuPathDB" id="FungiDB:BO71DRAFT_367636"/>
<dbReference type="EMBL" id="KZ825797">
    <property type="protein sequence ID" value="PYI00081.1"/>
    <property type="molecule type" value="Genomic_DNA"/>
</dbReference>
<reference evidence="1 2" key="1">
    <citation type="submission" date="2018-02" db="EMBL/GenBank/DDBJ databases">
        <title>The genomes of Aspergillus section Nigri reveals drivers in fungal speciation.</title>
        <authorList>
            <consortium name="DOE Joint Genome Institute"/>
            <person name="Vesth T.C."/>
            <person name="Nybo J."/>
            <person name="Theobald S."/>
            <person name="Brandl J."/>
            <person name="Frisvad J.C."/>
            <person name="Nielsen K.F."/>
            <person name="Lyhne E.K."/>
            <person name="Kogle M.E."/>
            <person name="Kuo A."/>
            <person name="Riley R."/>
            <person name="Clum A."/>
            <person name="Nolan M."/>
            <person name="Lipzen A."/>
            <person name="Salamov A."/>
            <person name="Henrissat B."/>
            <person name="Wiebenga A."/>
            <person name="De vries R.P."/>
            <person name="Grigoriev I.V."/>
            <person name="Mortensen U.H."/>
            <person name="Andersen M.R."/>
            <person name="Baker S.E."/>
        </authorList>
    </citation>
    <scope>NUCLEOTIDE SEQUENCE [LARGE SCALE GENOMIC DNA]</scope>
    <source>
        <strain evidence="1 2">CBS 707.79</strain>
    </source>
</reference>
<dbReference type="InterPro" id="IPR036188">
    <property type="entry name" value="FAD/NAD-bd_sf"/>
</dbReference>
<evidence type="ECO:0000313" key="1">
    <source>
        <dbReference type="EMBL" id="PYI00081.1"/>
    </source>
</evidence>
<dbReference type="Gene3D" id="3.50.50.60">
    <property type="entry name" value="FAD/NAD(P)-binding domain"/>
    <property type="match status" value="1"/>
</dbReference>
<dbReference type="AlphaFoldDB" id="A0A319DR22"/>
<accession>A0A319DR22</accession>
<keyword evidence="2" id="KW-1185">Reference proteome</keyword>
<dbReference type="OrthoDB" id="74360at2759"/>
<organism evidence="1 2">
    <name type="scientific">Aspergillus ellipticus CBS 707.79</name>
    <dbReference type="NCBI Taxonomy" id="1448320"/>
    <lineage>
        <taxon>Eukaryota</taxon>
        <taxon>Fungi</taxon>
        <taxon>Dikarya</taxon>
        <taxon>Ascomycota</taxon>
        <taxon>Pezizomycotina</taxon>
        <taxon>Eurotiomycetes</taxon>
        <taxon>Eurotiomycetidae</taxon>
        <taxon>Eurotiales</taxon>
        <taxon>Aspergillaceae</taxon>
        <taxon>Aspergillus</taxon>
        <taxon>Aspergillus subgen. Circumdati</taxon>
    </lineage>
</organism>